<dbReference type="OrthoDB" id="9789139at2"/>
<dbReference type="AlphaFoldDB" id="A0A0P0CD91"/>
<name>A0A0P0CD91_9FLAO</name>
<protein>
    <submittedName>
        <fullName evidence="1">Uncharacterized protein</fullName>
    </submittedName>
</protein>
<evidence type="ECO:0000313" key="1">
    <source>
        <dbReference type="EMBL" id="ALJ03972.1"/>
    </source>
</evidence>
<gene>
    <name evidence="1" type="ORF">APS56_01860</name>
</gene>
<dbReference type="KEGG" id="ahz:APS56_01860"/>
<proteinExistence type="predicted"/>
<organism evidence="1 2">
    <name type="scientific">Pseudalgibacter alginicilyticus</name>
    <dbReference type="NCBI Taxonomy" id="1736674"/>
    <lineage>
        <taxon>Bacteria</taxon>
        <taxon>Pseudomonadati</taxon>
        <taxon>Bacteroidota</taxon>
        <taxon>Flavobacteriia</taxon>
        <taxon>Flavobacteriales</taxon>
        <taxon>Flavobacteriaceae</taxon>
        <taxon>Pseudalgibacter</taxon>
    </lineage>
</organism>
<dbReference type="RefSeq" id="WP_054724236.1">
    <property type="nucleotide sequence ID" value="NZ_CP012898.1"/>
</dbReference>
<dbReference type="Proteomes" id="UP000057981">
    <property type="component" value="Chromosome"/>
</dbReference>
<evidence type="ECO:0000313" key="2">
    <source>
        <dbReference type="Proteomes" id="UP000057981"/>
    </source>
</evidence>
<reference evidence="1 2" key="1">
    <citation type="submission" date="2015-10" db="EMBL/GenBank/DDBJ databases">
        <authorList>
            <person name="Gilbert D.G."/>
        </authorList>
    </citation>
    <scope>NUCLEOTIDE SEQUENCE [LARGE SCALE GENOMIC DNA]</scope>
    <source>
        <strain evidence="2">HZ-22</strain>
    </source>
</reference>
<keyword evidence="2" id="KW-1185">Reference proteome</keyword>
<sequence>MRRFVLAKTTGMGALVRLINDIYLDINPKNNKTVEELKLALKERFESIEENSDLYFSPTSNFVKGAGQGLQSKLYKQIAFDLGYRTSPD</sequence>
<dbReference type="EMBL" id="CP012898">
    <property type="protein sequence ID" value="ALJ03972.1"/>
    <property type="molecule type" value="Genomic_DNA"/>
</dbReference>
<accession>A0A0P0CD91</accession>